<evidence type="ECO:0000313" key="7">
    <source>
        <dbReference type="Proteomes" id="UP000721045"/>
    </source>
</evidence>
<evidence type="ECO:0000256" key="1">
    <source>
        <dbReference type="ARBA" id="ARBA00010923"/>
    </source>
</evidence>
<keyword evidence="6" id="KW-0255">Endonuclease</keyword>
<dbReference type="InterPro" id="IPR000055">
    <property type="entry name" value="Restrct_endonuc_typeI_TRD"/>
</dbReference>
<dbReference type="PANTHER" id="PTHR43140">
    <property type="entry name" value="TYPE-1 RESTRICTION ENZYME ECOKI SPECIFICITY PROTEIN"/>
    <property type="match status" value="1"/>
</dbReference>
<evidence type="ECO:0000256" key="4">
    <source>
        <dbReference type="ARBA" id="ARBA00038652"/>
    </source>
</evidence>
<dbReference type="InterPro" id="IPR051212">
    <property type="entry name" value="Type-I_RE_S_subunit"/>
</dbReference>
<keyword evidence="2" id="KW-0680">Restriction system</keyword>
<evidence type="ECO:0000313" key="6">
    <source>
        <dbReference type="EMBL" id="MBF1712702.1"/>
    </source>
</evidence>
<dbReference type="GO" id="GO:0004519">
    <property type="term" value="F:endonuclease activity"/>
    <property type="evidence" value="ECO:0007669"/>
    <property type="project" value="UniProtKB-KW"/>
</dbReference>
<comment type="caution">
    <text evidence="6">The sequence shown here is derived from an EMBL/GenBank/DDBJ whole genome shotgun (WGS) entry which is preliminary data.</text>
</comment>
<sequence>MAWAQSDLIKLLIWVFGPIRVELGSIFDIVAGGDVPKDAMSETKTADFCYPILSNGIEEKSIYGWTNKPKIQQPSLTVSARGTIGWTSYREESFYPIVRLLVLTPKSKFNLKYAYYFMKSIENDYEIPKSGIPQLTKPMIKGKVMILPSLADQDKIVSILDNFNTLTTSISQGLPKEIELRQKQYEYWRNCLLDFQ</sequence>
<proteinExistence type="inferred from homology"/>
<accession>A0A930WFF5</accession>
<dbReference type="GO" id="GO:0009307">
    <property type="term" value="P:DNA restriction-modification system"/>
    <property type="evidence" value="ECO:0007669"/>
    <property type="project" value="UniProtKB-KW"/>
</dbReference>
<organism evidence="6 7">
    <name type="scientific">Streptococcus intermedius</name>
    <dbReference type="NCBI Taxonomy" id="1338"/>
    <lineage>
        <taxon>Bacteria</taxon>
        <taxon>Bacillati</taxon>
        <taxon>Bacillota</taxon>
        <taxon>Bacilli</taxon>
        <taxon>Lactobacillales</taxon>
        <taxon>Streptococcaceae</taxon>
        <taxon>Streptococcus</taxon>
        <taxon>Streptococcus anginosus group</taxon>
    </lineage>
</organism>
<keyword evidence="6" id="KW-0540">Nuclease</keyword>
<dbReference type="Proteomes" id="UP000721045">
    <property type="component" value="Unassembled WGS sequence"/>
</dbReference>
<dbReference type="PANTHER" id="PTHR43140:SF1">
    <property type="entry name" value="TYPE I RESTRICTION ENZYME ECOKI SPECIFICITY SUBUNIT"/>
    <property type="match status" value="1"/>
</dbReference>
<evidence type="ECO:0000259" key="5">
    <source>
        <dbReference type="Pfam" id="PF01420"/>
    </source>
</evidence>
<name>A0A930WFF5_STRIT</name>
<gene>
    <name evidence="6" type="ORF">HXO88_03020</name>
</gene>
<dbReference type="EMBL" id="JABZYP010000007">
    <property type="protein sequence ID" value="MBF1712702.1"/>
    <property type="molecule type" value="Genomic_DNA"/>
</dbReference>
<keyword evidence="6" id="KW-0378">Hydrolase</keyword>
<feature type="domain" description="Type I restriction modification DNA specificity" evidence="5">
    <location>
        <begin position="21"/>
        <end position="179"/>
    </location>
</feature>
<protein>
    <submittedName>
        <fullName evidence="6">Restriction endonuclease subunit S</fullName>
    </submittedName>
</protein>
<dbReference type="GO" id="GO:0003677">
    <property type="term" value="F:DNA binding"/>
    <property type="evidence" value="ECO:0007669"/>
    <property type="project" value="UniProtKB-KW"/>
</dbReference>
<evidence type="ECO:0000256" key="2">
    <source>
        <dbReference type="ARBA" id="ARBA00022747"/>
    </source>
</evidence>
<dbReference type="SUPFAM" id="SSF116734">
    <property type="entry name" value="DNA methylase specificity domain"/>
    <property type="match status" value="1"/>
</dbReference>
<reference evidence="6" key="1">
    <citation type="submission" date="2020-04" db="EMBL/GenBank/DDBJ databases">
        <title>Deep metagenomics examines the oral microbiome during advanced dental caries in children, revealing novel taxa and co-occurrences with host molecules.</title>
        <authorList>
            <person name="Baker J.L."/>
            <person name="Morton J.T."/>
            <person name="Dinis M."/>
            <person name="Alvarez R."/>
            <person name="Tran N.C."/>
            <person name="Knight R."/>
            <person name="Edlund A."/>
        </authorList>
    </citation>
    <scope>NUCLEOTIDE SEQUENCE</scope>
    <source>
        <strain evidence="6">JCVI_23_bin.22</strain>
    </source>
</reference>
<comment type="subunit">
    <text evidence="4">The methyltransferase is composed of M and S polypeptides.</text>
</comment>
<dbReference type="AlphaFoldDB" id="A0A930WFF5"/>
<dbReference type="Pfam" id="PF01420">
    <property type="entry name" value="Methylase_S"/>
    <property type="match status" value="1"/>
</dbReference>
<dbReference type="InterPro" id="IPR044946">
    <property type="entry name" value="Restrct_endonuc_typeI_TRD_sf"/>
</dbReference>
<dbReference type="CDD" id="cd17291">
    <property type="entry name" value="RMtype1_S_MgeORF438P-TRD-CR_like"/>
    <property type="match status" value="1"/>
</dbReference>
<evidence type="ECO:0000256" key="3">
    <source>
        <dbReference type="ARBA" id="ARBA00023125"/>
    </source>
</evidence>
<dbReference type="Gene3D" id="3.90.220.20">
    <property type="entry name" value="DNA methylase specificity domains"/>
    <property type="match status" value="1"/>
</dbReference>
<keyword evidence="3" id="KW-0238">DNA-binding</keyword>
<comment type="similarity">
    <text evidence="1">Belongs to the type-I restriction system S methylase family.</text>
</comment>